<keyword evidence="3" id="KW-1185">Reference proteome</keyword>
<dbReference type="InterPro" id="IPR036291">
    <property type="entry name" value="NAD(P)-bd_dom_sf"/>
</dbReference>
<evidence type="ECO:0000313" key="2">
    <source>
        <dbReference type="EMBL" id="KAK3676814.1"/>
    </source>
</evidence>
<accession>A0AAE0WS47</accession>
<dbReference type="Proteomes" id="UP001274830">
    <property type="component" value="Unassembled WGS sequence"/>
</dbReference>
<dbReference type="PANTHER" id="PTHR47534:SF3">
    <property type="entry name" value="ALCOHOL DEHYDROGENASE-LIKE C-TERMINAL DOMAIN-CONTAINING PROTEIN"/>
    <property type="match status" value="1"/>
</dbReference>
<keyword evidence="1" id="KW-0560">Oxidoreductase</keyword>
<protein>
    <submittedName>
        <fullName evidence="2">Uncharacterized protein</fullName>
    </submittedName>
</protein>
<dbReference type="SUPFAM" id="SSF51735">
    <property type="entry name" value="NAD(P)-binding Rossmann-fold domains"/>
    <property type="match status" value="1"/>
</dbReference>
<organism evidence="2 3">
    <name type="scientific">Recurvomyces mirabilis</name>
    <dbReference type="NCBI Taxonomy" id="574656"/>
    <lineage>
        <taxon>Eukaryota</taxon>
        <taxon>Fungi</taxon>
        <taxon>Dikarya</taxon>
        <taxon>Ascomycota</taxon>
        <taxon>Pezizomycotina</taxon>
        <taxon>Dothideomycetes</taxon>
        <taxon>Dothideomycetidae</taxon>
        <taxon>Mycosphaerellales</taxon>
        <taxon>Teratosphaeriaceae</taxon>
        <taxon>Recurvomyces</taxon>
    </lineage>
</organism>
<name>A0AAE0WS47_9PEZI</name>
<dbReference type="InterPro" id="IPR052228">
    <property type="entry name" value="Sec_Metab_Biosynth_Oxidored"/>
</dbReference>
<sequence>MVSYHAVQSSNAQISTLIPGRLTAVFAGGTSGLGEYTLKSFAKYVAEPRIYFIGRSQEAADRIVKECQVLNPRGEYIFLKKELSLVQNVDEVCQEIMDREGPDGYINLLFVSQAMAYNTTVTSEGFMLPIALVIYSRFRFIINLLPLLNRATALRRVISVFLGGREGPVDIDDLNFKDGLSKPIKFRDQALSMMTLSMEVLAEQNPGVGFIHTAPGSVKSGIFREPGLINGTLRFLSWLALMLGYNLTPEEAGDRHLYYATSARYPSKAGAKSDVQVVPLCEGVDVSEGTDQSVGSGVYTPGPDGESWATDKVKECLARMREDGVPAKVWEYIEGEFVRTTGRVKIEARLETSA</sequence>
<gene>
    <name evidence="2" type="ORF">LTR78_003018</name>
</gene>
<dbReference type="EMBL" id="JAUTXT010000008">
    <property type="protein sequence ID" value="KAK3676814.1"/>
    <property type="molecule type" value="Genomic_DNA"/>
</dbReference>
<dbReference type="AlphaFoldDB" id="A0AAE0WS47"/>
<reference evidence="2" key="1">
    <citation type="submission" date="2023-07" db="EMBL/GenBank/DDBJ databases">
        <title>Black Yeasts Isolated from many extreme environments.</title>
        <authorList>
            <person name="Coleine C."/>
            <person name="Stajich J.E."/>
            <person name="Selbmann L."/>
        </authorList>
    </citation>
    <scope>NUCLEOTIDE SEQUENCE</scope>
    <source>
        <strain evidence="2">CCFEE 5485</strain>
    </source>
</reference>
<proteinExistence type="predicted"/>
<evidence type="ECO:0000256" key="1">
    <source>
        <dbReference type="ARBA" id="ARBA00023002"/>
    </source>
</evidence>
<dbReference type="PANTHER" id="PTHR47534">
    <property type="entry name" value="YALI0E05731P"/>
    <property type="match status" value="1"/>
</dbReference>
<comment type="caution">
    <text evidence="2">The sequence shown here is derived from an EMBL/GenBank/DDBJ whole genome shotgun (WGS) entry which is preliminary data.</text>
</comment>
<dbReference type="GO" id="GO:0016491">
    <property type="term" value="F:oxidoreductase activity"/>
    <property type="evidence" value="ECO:0007669"/>
    <property type="project" value="UniProtKB-KW"/>
</dbReference>
<evidence type="ECO:0000313" key="3">
    <source>
        <dbReference type="Proteomes" id="UP001274830"/>
    </source>
</evidence>
<dbReference type="Gene3D" id="3.40.50.720">
    <property type="entry name" value="NAD(P)-binding Rossmann-like Domain"/>
    <property type="match status" value="1"/>
</dbReference>